<evidence type="ECO:0000256" key="1">
    <source>
        <dbReference type="SAM" id="MobiDB-lite"/>
    </source>
</evidence>
<dbReference type="InterPro" id="IPR036249">
    <property type="entry name" value="Thioredoxin-like_sf"/>
</dbReference>
<keyword evidence="4" id="KW-1185">Reference proteome</keyword>
<feature type="region of interest" description="Disordered" evidence="1">
    <location>
        <begin position="36"/>
        <end position="68"/>
    </location>
</feature>
<reference evidence="3 4" key="1">
    <citation type="journal article" date="2023" name="Commun. Biol.">
        <title>Genome analysis of Parmales, the sister group of diatoms, reveals the evolutionary specialization of diatoms from phago-mixotrophs to photoautotrophs.</title>
        <authorList>
            <person name="Ban H."/>
            <person name="Sato S."/>
            <person name="Yoshikawa S."/>
            <person name="Yamada K."/>
            <person name="Nakamura Y."/>
            <person name="Ichinomiya M."/>
            <person name="Sato N."/>
            <person name="Blanc-Mathieu R."/>
            <person name="Endo H."/>
            <person name="Kuwata A."/>
            <person name="Ogata H."/>
        </authorList>
    </citation>
    <scope>NUCLEOTIDE SEQUENCE [LARGE SCALE GENOMIC DNA]</scope>
</reference>
<gene>
    <name evidence="3" type="ORF">TeGR_g9038</name>
</gene>
<evidence type="ECO:0000313" key="3">
    <source>
        <dbReference type="EMBL" id="GMI25365.1"/>
    </source>
</evidence>
<evidence type="ECO:0000256" key="2">
    <source>
        <dbReference type="SAM" id="SignalP"/>
    </source>
</evidence>
<proteinExistence type="predicted"/>
<dbReference type="SUPFAM" id="SSF52833">
    <property type="entry name" value="Thioredoxin-like"/>
    <property type="match status" value="1"/>
</dbReference>
<dbReference type="Proteomes" id="UP001165060">
    <property type="component" value="Unassembled WGS sequence"/>
</dbReference>
<accession>A0ABQ6MFP2</accession>
<comment type="caution">
    <text evidence="3">The sequence shown here is derived from an EMBL/GenBank/DDBJ whole genome shotgun (WGS) entry which is preliminary data.</text>
</comment>
<feature type="signal peptide" evidence="2">
    <location>
        <begin position="1"/>
        <end position="20"/>
    </location>
</feature>
<feature type="chain" id="PRO_5046301803" description="Thioredoxin-like protein" evidence="2">
    <location>
        <begin position="21"/>
        <end position="257"/>
    </location>
</feature>
<organism evidence="3 4">
    <name type="scientific">Tetraparma gracilis</name>
    <dbReference type="NCBI Taxonomy" id="2962635"/>
    <lineage>
        <taxon>Eukaryota</taxon>
        <taxon>Sar</taxon>
        <taxon>Stramenopiles</taxon>
        <taxon>Ochrophyta</taxon>
        <taxon>Bolidophyceae</taxon>
        <taxon>Parmales</taxon>
        <taxon>Triparmaceae</taxon>
        <taxon>Tetraparma</taxon>
    </lineage>
</organism>
<name>A0ABQ6MFP2_9STRA</name>
<sequence length="257" mass="28150">MDSIPALLLAFCLLAAPCCSLLPRLPALAPLPAAPRSPALFRRPPPSPLRSENLPGEPSTPGSSNSNVNEFASFDQLQEIVKLSSNPLPERPDGVIVVAKYTTTSREDCVATEAGYERMARAHPDTVFLRCFEQYEGAGLLLAEAGVVGLPTTDVWFKGNRVGRVVGCKDGEVEGWLARYGFEKSSVDLFGDDSRSVREQLAWKGKEGRGMSQVRTTASFVPGYDWDSDKGFFDEKADEFIEGSVFDENWTPPQDDR</sequence>
<dbReference type="Gene3D" id="3.40.30.10">
    <property type="entry name" value="Glutaredoxin"/>
    <property type="match status" value="1"/>
</dbReference>
<evidence type="ECO:0000313" key="4">
    <source>
        <dbReference type="Proteomes" id="UP001165060"/>
    </source>
</evidence>
<evidence type="ECO:0008006" key="5">
    <source>
        <dbReference type="Google" id="ProtNLM"/>
    </source>
</evidence>
<protein>
    <recommendedName>
        <fullName evidence="5">Thioredoxin-like protein</fullName>
    </recommendedName>
</protein>
<keyword evidence="2" id="KW-0732">Signal</keyword>
<dbReference type="EMBL" id="BRYB01001419">
    <property type="protein sequence ID" value="GMI25365.1"/>
    <property type="molecule type" value="Genomic_DNA"/>
</dbReference>